<dbReference type="RefSeq" id="WP_019599048.1">
    <property type="nucleotide sequence ID" value="NZ_FNQC01000013.1"/>
</dbReference>
<reference evidence="1 2" key="1">
    <citation type="submission" date="2016-10" db="EMBL/GenBank/DDBJ databases">
        <authorList>
            <person name="Varghese N."/>
            <person name="Submissions S."/>
        </authorList>
    </citation>
    <scope>NUCLEOTIDE SEQUENCE [LARGE SCALE GENOMIC DNA]</scope>
    <source>
        <strain evidence="1 2">DSM 17997</strain>
    </source>
</reference>
<keyword evidence="2" id="KW-1185">Reference proteome</keyword>
<comment type="caution">
    <text evidence="1">The sequence shown here is derived from an EMBL/GenBank/DDBJ whole genome shotgun (WGS) entry which is preliminary data.</text>
</comment>
<protein>
    <recommendedName>
        <fullName evidence="3">Outer membrane protein beta-barrel domain-containing protein</fullName>
    </recommendedName>
</protein>
<gene>
    <name evidence="1" type="ORF">SAMN05444412_113104</name>
</gene>
<dbReference type="EMBL" id="FNQC01000013">
    <property type="protein sequence ID" value="SDZ41250.1"/>
    <property type="molecule type" value="Genomic_DNA"/>
</dbReference>
<dbReference type="PROSITE" id="PS51257">
    <property type="entry name" value="PROKAR_LIPOPROTEIN"/>
    <property type="match status" value="1"/>
</dbReference>
<dbReference type="Proteomes" id="UP000199663">
    <property type="component" value="Unassembled WGS sequence"/>
</dbReference>
<evidence type="ECO:0000313" key="2">
    <source>
        <dbReference type="Proteomes" id="UP000199663"/>
    </source>
</evidence>
<organism evidence="1 2">
    <name type="scientific">Rhodonellum ikkaensis</name>
    <dbReference type="NCBI Taxonomy" id="336829"/>
    <lineage>
        <taxon>Bacteria</taxon>
        <taxon>Pseudomonadati</taxon>
        <taxon>Bacteroidota</taxon>
        <taxon>Cytophagia</taxon>
        <taxon>Cytophagales</taxon>
        <taxon>Cytophagaceae</taxon>
        <taxon>Rhodonellum</taxon>
    </lineage>
</organism>
<name>A0A1H3SU29_9BACT</name>
<evidence type="ECO:0000313" key="1">
    <source>
        <dbReference type="EMBL" id="SDZ41250.1"/>
    </source>
</evidence>
<sequence length="194" mass="22122">MKILYIFSVFIFLFFSCHHSYAQGDRGSRFGLQFSYGSPYYIPSYADGAPSYDGKFFFDIGFLFLKPISNKWEFETGLVYSNNQFKVTPNFPPGTPNPSYISSMNQWIIPANFRLYLPNRFLLQFGPNLSQASRESFGLFRLGFSLGFGKEFKLGDKNALLIVPTFNANPFFPTNSEGMTQLGIRSIFAFPSKK</sequence>
<accession>A0A1H3SU29</accession>
<evidence type="ECO:0008006" key="3">
    <source>
        <dbReference type="Google" id="ProtNLM"/>
    </source>
</evidence>
<proteinExistence type="predicted"/>